<comment type="caution">
    <text evidence="1">The sequence shown here is derived from an EMBL/GenBank/DDBJ whole genome shotgun (WGS) entry which is preliminary data.</text>
</comment>
<gene>
    <name evidence="1" type="ORF">CGZ75_05810</name>
</gene>
<organism evidence="1 2">
    <name type="scientific">Paenibacillus herberti</name>
    <dbReference type="NCBI Taxonomy" id="1619309"/>
    <lineage>
        <taxon>Bacteria</taxon>
        <taxon>Bacillati</taxon>
        <taxon>Bacillota</taxon>
        <taxon>Bacilli</taxon>
        <taxon>Bacillales</taxon>
        <taxon>Paenibacillaceae</taxon>
        <taxon>Paenibacillus</taxon>
    </lineage>
</organism>
<protein>
    <submittedName>
        <fullName evidence="1">Uncharacterized protein</fullName>
    </submittedName>
</protein>
<dbReference type="OrthoDB" id="2874037at2"/>
<evidence type="ECO:0000313" key="2">
    <source>
        <dbReference type="Proteomes" id="UP000215145"/>
    </source>
</evidence>
<keyword evidence="2" id="KW-1185">Reference proteome</keyword>
<dbReference type="RefSeq" id="WP_089523292.1">
    <property type="nucleotide sequence ID" value="NZ_NMUQ01000001.1"/>
</dbReference>
<reference evidence="1 2" key="1">
    <citation type="submission" date="2017-07" db="EMBL/GenBank/DDBJ databases">
        <title>Paenibacillus herberti R33 genome sequencing and assembly.</title>
        <authorList>
            <person name="Su W."/>
        </authorList>
    </citation>
    <scope>NUCLEOTIDE SEQUENCE [LARGE SCALE GENOMIC DNA]</scope>
    <source>
        <strain evidence="1 2">R33</strain>
    </source>
</reference>
<dbReference type="AlphaFoldDB" id="A0A229P275"/>
<name>A0A229P275_9BACL</name>
<evidence type="ECO:0000313" key="1">
    <source>
        <dbReference type="EMBL" id="OXM16208.1"/>
    </source>
</evidence>
<sequence>MRKPLERFKQELDHQGKLQGRESVLIAFDHLLDLLDEHVEMHRLEIGARSINGEKSKGEVETAIREESDFFRSAVNTVIERTIADLIHRGDKEWKKFYERVE</sequence>
<accession>A0A229P275</accession>
<dbReference type="Proteomes" id="UP000215145">
    <property type="component" value="Unassembled WGS sequence"/>
</dbReference>
<dbReference type="EMBL" id="NMUQ01000001">
    <property type="protein sequence ID" value="OXM16208.1"/>
    <property type="molecule type" value="Genomic_DNA"/>
</dbReference>
<proteinExistence type="predicted"/>